<proteinExistence type="predicted"/>
<dbReference type="InterPro" id="IPR029058">
    <property type="entry name" value="AB_hydrolase_fold"/>
</dbReference>
<dbReference type="STRING" id="225991.MA05_11990"/>
<dbReference type="GO" id="GO:0004806">
    <property type="term" value="F:triacylglycerol lipase activity"/>
    <property type="evidence" value="ECO:0007669"/>
    <property type="project" value="TreeGrafter"/>
</dbReference>
<feature type="domain" description="AB hydrolase-1" evidence="1">
    <location>
        <begin position="35"/>
        <end position="284"/>
    </location>
</feature>
<dbReference type="InterPro" id="IPR000073">
    <property type="entry name" value="AB_hydrolase_1"/>
</dbReference>
<comment type="caution">
    <text evidence="2">The sequence shown here is derived from an EMBL/GenBank/DDBJ whole genome shotgun (WGS) entry which is preliminary data.</text>
</comment>
<dbReference type="SUPFAM" id="SSF53474">
    <property type="entry name" value="alpha/beta-Hydrolases"/>
    <property type="match status" value="1"/>
</dbReference>
<reference evidence="2 3" key="1">
    <citation type="submission" date="2014-01" db="EMBL/GenBank/DDBJ databases">
        <title>Interspecies Systems Biology Uncovers Metabolites Affecting C. elegans Gene Expression and Life History Traits.</title>
        <authorList>
            <person name="Watson E."/>
            <person name="Macneil L.T."/>
            <person name="Ritter A.D."/>
            <person name="Yilmaz L.S."/>
            <person name="Rosebrock A.P."/>
            <person name="Caudy A.A."/>
            <person name="Walhout A.J."/>
        </authorList>
    </citation>
    <scope>NUCLEOTIDE SEQUENCE [LARGE SCALE GENOMIC DNA]</scope>
    <source>
        <strain evidence="2 3">DA1877</strain>
    </source>
</reference>
<protein>
    <submittedName>
        <fullName evidence="2">Alpha/beta hydrolase</fullName>
    </submittedName>
</protein>
<organism evidence="2 3">
    <name type="scientific">Comamonas aquatica DA1877</name>
    <dbReference type="NCBI Taxonomy" id="1457173"/>
    <lineage>
        <taxon>Bacteria</taxon>
        <taxon>Pseudomonadati</taxon>
        <taxon>Pseudomonadota</taxon>
        <taxon>Betaproteobacteria</taxon>
        <taxon>Burkholderiales</taxon>
        <taxon>Comamonadaceae</taxon>
        <taxon>Comamonas</taxon>
    </lineage>
</organism>
<dbReference type="Pfam" id="PF00561">
    <property type="entry name" value="Abhydrolase_1"/>
    <property type="match status" value="1"/>
</dbReference>
<dbReference type="Gene3D" id="3.40.50.1820">
    <property type="entry name" value="alpha/beta hydrolase"/>
    <property type="match status" value="1"/>
</dbReference>
<evidence type="ECO:0000259" key="1">
    <source>
        <dbReference type="Pfam" id="PF00561"/>
    </source>
</evidence>
<dbReference type="PATRIC" id="fig|1457173.3.peg.2494"/>
<evidence type="ECO:0000313" key="2">
    <source>
        <dbReference type="EMBL" id="EXU79650.1"/>
    </source>
</evidence>
<dbReference type="Proteomes" id="UP000020766">
    <property type="component" value="Unassembled WGS sequence"/>
</dbReference>
<dbReference type="RefSeq" id="WP_051519557.1">
    <property type="nucleotide sequence ID" value="NZ_JBOK01000014.1"/>
</dbReference>
<accession>A0A014P0H1</accession>
<dbReference type="InterPro" id="IPR050471">
    <property type="entry name" value="AB_hydrolase"/>
</dbReference>
<dbReference type="AlphaFoldDB" id="A0A014P0H1"/>
<evidence type="ECO:0000313" key="3">
    <source>
        <dbReference type="Proteomes" id="UP000020766"/>
    </source>
</evidence>
<dbReference type="PANTHER" id="PTHR43433:SF5">
    <property type="entry name" value="AB HYDROLASE-1 DOMAIN-CONTAINING PROTEIN"/>
    <property type="match status" value="1"/>
</dbReference>
<keyword evidence="3" id="KW-1185">Reference proteome</keyword>
<keyword evidence="2" id="KW-0378">Hydrolase</keyword>
<dbReference type="PANTHER" id="PTHR43433">
    <property type="entry name" value="HYDROLASE, ALPHA/BETA FOLD FAMILY PROTEIN"/>
    <property type="match status" value="1"/>
</dbReference>
<gene>
    <name evidence="2" type="ORF">AX13_04120</name>
</gene>
<name>A0A014P0H1_9BURK</name>
<dbReference type="EMBL" id="JBOK01000014">
    <property type="protein sequence ID" value="EXU79650.1"/>
    <property type="molecule type" value="Genomic_DNA"/>
</dbReference>
<dbReference type="GO" id="GO:0046503">
    <property type="term" value="P:glycerolipid catabolic process"/>
    <property type="evidence" value="ECO:0007669"/>
    <property type="project" value="TreeGrafter"/>
</dbReference>
<sequence>MNHHLPPADPALDRFADLPNGLQLCFRTYGHPDHPPIVLIAGLGLQLVSWPQALIDGLVAEGLYVITLDNRDMGRSSYLPQTPPARWRLLLDRIPSGHYLISDMANDVIALLDHLGAEQAHVLGMSMGGMIAQNVAAQAPQRVLSLTSIFSTTGNKQVGQPAASTIWRMLTNRPAWNLPQAQDKFVQLMRHIGNPEVPGVEALWRQHMALAWQRTTPELSLQGYERQVTAIVASGDRTGLLHRIQAPTLVLHGDRDYIVHPSGGEATARAISGAQLHTLVGMRHQLDAAITPALLELIVPHVRDAQR</sequence>